<name>A0A183A9Z7_9TREM</name>
<feature type="region of interest" description="Disordered" evidence="1">
    <location>
        <begin position="1"/>
        <end position="20"/>
    </location>
</feature>
<proteinExistence type="predicted"/>
<evidence type="ECO:0000313" key="2">
    <source>
        <dbReference type="EMBL" id="VDP70565.1"/>
    </source>
</evidence>
<evidence type="ECO:0000256" key="1">
    <source>
        <dbReference type="SAM" id="MobiDB-lite"/>
    </source>
</evidence>
<gene>
    <name evidence="2" type="ORF">ECPE_LOCUS3782</name>
</gene>
<organism evidence="4">
    <name type="scientific">Echinostoma caproni</name>
    <dbReference type="NCBI Taxonomy" id="27848"/>
    <lineage>
        <taxon>Eukaryota</taxon>
        <taxon>Metazoa</taxon>
        <taxon>Spiralia</taxon>
        <taxon>Lophotrochozoa</taxon>
        <taxon>Platyhelminthes</taxon>
        <taxon>Trematoda</taxon>
        <taxon>Digenea</taxon>
        <taxon>Plagiorchiida</taxon>
        <taxon>Echinostomata</taxon>
        <taxon>Echinostomatoidea</taxon>
        <taxon>Echinostomatidae</taxon>
        <taxon>Echinostoma</taxon>
    </lineage>
</organism>
<dbReference type="WBParaSite" id="ECPE_0000378701-mRNA-1">
    <property type="protein sequence ID" value="ECPE_0000378701-mRNA-1"/>
    <property type="gene ID" value="ECPE_0000378701"/>
</dbReference>
<sequence>MLLEVESACGDPFGPKSPKQDALKLKCLNFRAVSSHRRTQNTGRRQPRKEERSLVSKPPTEQENTHEQGPVKSSYTNQA</sequence>
<keyword evidence="3" id="KW-1185">Reference proteome</keyword>
<evidence type="ECO:0000313" key="4">
    <source>
        <dbReference type="WBParaSite" id="ECPE_0000378701-mRNA-1"/>
    </source>
</evidence>
<dbReference type="Proteomes" id="UP000272942">
    <property type="component" value="Unassembled WGS sequence"/>
</dbReference>
<reference evidence="4" key="1">
    <citation type="submission" date="2016-06" db="UniProtKB">
        <authorList>
            <consortium name="WormBaseParasite"/>
        </authorList>
    </citation>
    <scope>IDENTIFICATION</scope>
</reference>
<evidence type="ECO:0000313" key="3">
    <source>
        <dbReference type="Proteomes" id="UP000272942"/>
    </source>
</evidence>
<reference evidence="2 3" key="2">
    <citation type="submission" date="2018-11" db="EMBL/GenBank/DDBJ databases">
        <authorList>
            <consortium name="Pathogen Informatics"/>
        </authorList>
    </citation>
    <scope>NUCLEOTIDE SEQUENCE [LARGE SCALE GENOMIC DNA]</scope>
    <source>
        <strain evidence="2 3">Egypt</strain>
    </source>
</reference>
<dbReference type="EMBL" id="UZAN01040690">
    <property type="protein sequence ID" value="VDP70565.1"/>
    <property type="molecule type" value="Genomic_DNA"/>
</dbReference>
<protein>
    <submittedName>
        <fullName evidence="2 4">Uncharacterized protein</fullName>
    </submittedName>
</protein>
<feature type="region of interest" description="Disordered" evidence="1">
    <location>
        <begin position="34"/>
        <end position="79"/>
    </location>
</feature>
<dbReference type="AlphaFoldDB" id="A0A183A9Z7"/>
<accession>A0A183A9Z7</accession>